<keyword evidence="2" id="KW-1185">Reference proteome</keyword>
<accession>A0AAJ0FRA7</accession>
<dbReference type="EMBL" id="JASWJB010000198">
    <property type="protein sequence ID" value="KAK2593712.1"/>
    <property type="molecule type" value="Genomic_DNA"/>
</dbReference>
<organism evidence="1 2">
    <name type="scientific">Conoideocrella luteorostrata</name>
    <dbReference type="NCBI Taxonomy" id="1105319"/>
    <lineage>
        <taxon>Eukaryota</taxon>
        <taxon>Fungi</taxon>
        <taxon>Dikarya</taxon>
        <taxon>Ascomycota</taxon>
        <taxon>Pezizomycotina</taxon>
        <taxon>Sordariomycetes</taxon>
        <taxon>Hypocreomycetidae</taxon>
        <taxon>Hypocreales</taxon>
        <taxon>Clavicipitaceae</taxon>
        <taxon>Conoideocrella</taxon>
    </lineage>
</organism>
<dbReference type="SUPFAM" id="SSF53474">
    <property type="entry name" value="alpha/beta-Hydrolases"/>
    <property type="match status" value="2"/>
</dbReference>
<dbReference type="Proteomes" id="UP001251528">
    <property type="component" value="Unassembled WGS sequence"/>
</dbReference>
<gene>
    <name evidence="1" type="ORF">QQS21_008577</name>
</gene>
<comment type="caution">
    <text evidence="1">The sequence shown here is derived from an EMBL/GenBank/DDBJ whole genome shotgun (WGS) entry which is preliminary data.</text>
</comment>
<evidence type="ECO:0000313" key="1">
    <source>
        <dbReference type="EMBL" id="KAK2593712.1"/>
    </source>
</evidence>
<dbReference type="InterPro" id="IPR029058">
    <property type="entry name" value="AB_hydrolase_fold"/>
</dbReference>
<sequence>MDDYMNDPRFNRIFTLPPDPAKNRTSSFRVKYADYGYRNEVHPHEENVLLFFGPLMASRLLHISKDAVAKKHKIRIINPDRPGIGGTDAVGVENRMSFWREVVMALLESLGIQNVSVYCHSGGTVYALDMLLHHPEILHPEKPYLAIGAPWILPSHTSATTMSIIQTLPASILGDYDKFAKFTNNSTLGFSVNSSVGLVGKLMPTTHKASNKVVDREDVAFEENLWPKIIDRIHAESVQGFSSDAVLFMQKVPGSSGWSSWGDVDVLVPRLGAALSAAGKRLRVDVFYAERDFMIGKGCSKGPLWFDHCWLQCNRDVIDYHSKTIAGADHNRIWNLRWGVMDEVFARIGKPVGEIL</sequence>
<name>A0AAJ0FRA7_9HYPO</name>
<protein>
    <submittedName>
        <fullName evidence="1">Uncharacterized protein</fullName>
    </submittedName>
</protein>
<reference evidence="1" key="1">
    <citation type="submission" date="2023-06" db="EMBL/GenBank/DDBJ databases">
        <title>Conoideocrella luteorostrata (Hypocreales: Clavicipitaceae), a potential biocontrol fungus for elongate hemlock scale in United States Christmas tree production areas.</title>
        <authorList>
            <person name="Barrett H."/>
            <person name="Lovett B."/>
            <person name="Macias A.M."/>
            <person name="Stajich J.E."/>
            <person name="Kasson M.T."/>
        </authorList>
    </citation>
    <scope>NUCLEOTIDE SEQUENCE</scope>
    <source>
        <strain evidence="1">ARSEF 14590</strain>
    </source>
</reference>
<dbReference type="AlphaFoldDB" id="A0AAJ0FRA7"/>
<proteinExistence type="predicted"/>
<evidence type="ECO:0000313" key="2">
    <source>
        <dbReference type="Proteomes" id="UP001251528"/>
    </source>
</evidence>
<dbReference type="Gene3D" id="3.40.50.1820">
    <property type="entry name" value="alpha/beta hydrolase"/>
    <property type="match status" value="1"/>
</dbReference>